<protein>
    <submittedName>
        <fullName evidence="1">Uncharacterized protein</fullName>
    </submittedName>
</protein>
<name>A0A3N1CNJ4_9ACTN</name>
<dbReference type="Proteomes" id="UP000272400">
    <property type="component" value="Unassembled WGS sequence"/>
</dbReference>
<dbReference type="AlphaFoldDB" id="A0A3N1CNJ4"/>
<reference evidence="1 2" key="1">
    <citation type="submission" date="2018-11" db="EMBL/GenBank/DDBJ databases">
        <title>Sequencing the genomes of 1000 actinobacteria strains.</title>
        <authorList>
            <person name="Klenk H.-P."/>
        </authorList>
    </citation>
    <scope>NUCLEOTIDE SEQUENCE [LARGE SCALE GENOMIC DNA]</scope>
    <source>
        <strain evidence="1 2">DSM 44254</strain>
    </source>
</reference>
<organism evidence="1 2">
    <name type="scientific">Actinocorallia herbida</name>
    <dbReference type="NCBI Taxonomy" id="58109"/>
    <lineage>
        <taxon>Bacteria</taxon>
        <taxon>Bacillati</taxon>
        <taxon>Actinomycetota</taxon>
        <taxon>Actinomycetes</taxon>
        <taxon>Streptosporangiales</taxon>
        <taxon>Thermomonosporaceae</taxon>
        <taxon>Actinocorallia</taxon>
    </lineage>
</organism>
<gene>
    <name evidence="1" type="ORF">EDD29_0374</name>
</gene>
<sequence length="216" mass="22693">MLTALALALLTAPPDAPVCDTGSVITCLDTVSGGGGGGPARPRRPAVRAHSRDVAACPDSADYCTTALVDTPLVTTADVVGMARALLRLPLPRPRTDPAPKTLVGMPTLLRVQEGLWREYRAAASAAGRRVELVGRPVRIVWDLGAEGRETCTGDARCVHTWSRSSAEPVPVTATVEYRVAWRCAGGCDEASGELELPATGTTTVVVHEIQTMATR</sequence>
<evidence type="ECO:0000313" key="2">
    <source>
        <dbReference type="Proteomes" id="UP000272400"/>
    </source>
</evidence>
<evidence type="ECO:0000313" key="1">
    <source>
        <dbReference type="EMBL" id="ROO82889.1"/>
    </source>
</evidence>
<dbReference type="EMBL" id="RJKE01000001">
    <property type="protein sequence ID" value="ROO82889.1"/>
    <property type="molecule type" value="Genomic_DNA"/>
</dbReference>
<dbReference type="RefSeq" id="WP_123661853.1">
    <property type="nucleotide sequence ID" value="NZ_RJKE01000001.1"/>
</dbReference>
<keyword evidence="2" id="KW-1185">Reference proteome</keyword>
<dbReference type="OrthoDB" id="3742379at2"/>
<comment type="caution">
    <text evidence="1">The sequence shown here is derived from an EMBL/GenBank/DDBJ whole genome shotgun (WGS) entry which is preliminary data.</text>
</comment>
<proteinExistence type="predicted"/>
<accession>A0A3N1CNJ4</accession>